<dbReference type="AlphaFoldDB" id="A0A0R3LFJ5"/>
<protein>
    <submittedName>
        <fullName evidence="2">Uncharacterized protein</fullName>
    </submittedName>
</protein>
<sequence>MTGEDFDGPSKLDQAKEAVQAATQTVKETTQSVADAVEAGRHPGAPLDRLARWTQEAPLHAVTIAFLVGVLVGRR</sequence>
<proteinExistence type="predicted"/>
<reference evidence="2 3" key="1">
    <citation type="submission" date="2014-03" db="EMBL/GenBank/DDBJ databases">
        <title>Bradyrhizobium valentinum sp. nov., isolated from effective nodules of Lupinus mariae-josephae, a lupine endemic of basic-lime soils in Eastern Spain.</title>
        <authorList>
            <person name="Duran D."/>
            <person name="Rey L."/>
            <person name="Navarro A."/>
            <person name="Busquets A."/>
            <person name="Imperial J."/>
            <person name="Ruiz-Argueso T."/>
        </authorList>
    </citation>
    <scope>NUCLEOTIDE SEQUENCE [LARGE SCALE GENOMIC DNA]</scope>
    <source>
        <strain evidence="2 3">LmjM3</strain>
    </source>
</reference>
<evidence type="ECO:0000256" key="1">
    <source>
        <dbReference type="SAM" id="MobiDB-lite"/>
    </source>
</evidence>
<evidence type="ECO:0000313" key="3">
    <source>
        <dbReference type="Proteomes" id="UP000051913"/>
    </source>
</evidence>
<dbReference type="Proteomes" id="UP000051913">
    <property type="component" value="Unassembled WGS sequence"/>
</dbReference>
<feature type="compositionally biased region" description="Polar residues" evidence="1">
    <location>
        <begin position="21"/>
        <end position="33"/>
    </location>
</feature>
<accession>A0A0R3LFJ5</accession>
<organism evidence="2 3">
    <name type="scientific">Bradyrhizobium valentinum</name>
    <dbReference type="NCBI Taxonomy" id="1518501"/>
    <lineage>
        <taxon>Bacteria</taxon>
        <taxon>Pseudomonadati</taxon>
        <taxon>Pseudomonadota</taxon>
        <taxon>Alphaproteobacteria</taxon>
        <taxon>Hyphomicrobiales</taxon>
        <taxon>Nitrobacteraceae</taxon>
        <taxon>Bradyrhizobium</taxon>
    </lineage>
</organism>
<keyword evidence="3" id="KW-1185">Reference proteome</keyword>
<gene>
    <name evidence="2" type="ORF">CP49_26905</name>
</gene>
<evidence type="ECO:0000313" key="2">
    <source>
        <dbReference type="EMBL" id="KRR06564.1"/>
    </source>
</evidence>
<feature type="region of interest" description="Disordered" evidence="1">
    <location>
        <begin position="1"/>
        <end position="33"/>
    </location>
</feature>
<dbReference type="EMBL" id="LLXX01000106">
    <property type="protein sequence ID" value="KRR06564.1"/>
    <property type="molecule type" value="Genomic_DNA"/>
</dbReference>
<name>A0A0R3LFJ5_9BRAD</name>
<comment type="caution">
    <text evidence="2">The sequence shown here is derived from an EMBL/GenBank/DDBJ whole genome shotgun (WGS) entry which is preliminary data.</text>
</comment>